<keyword evidence="3" id="KW-1185">Reference proteome</keyword>
<dbReference type="InterPro" id="IPR046341">
    <property type="entry name" value="SET_dom_sf"/>
</dbReference>
<dbReference type="Gene3D" id="3.90.1410.10">
    <property type="entry name" value="set domain protein methyltransferase, domain 1"/>
    <property type="match status" value="1"/>
</dbReference>
<dbReference type="GO" id="GO:0016279">
    <property type="term" value="F:protein-lysine N-methyltransferase activity"/>
    <property type="evidence" value="ECO:0007669"/>
    <property type="project" value="InterPro"/>
</dbReference>
<evidence type="ECO:0000259" key="1">
    <source>
        <dbReference type="PROSITE" id="PS50280"/>
    </source>
</evidence>
<dbReference type="CDD" id="cd19177">
    <property type="entry name" value="SET_SETD4"/>
    <property type="match status" value="1"/>
</dbReference>
<reference evidence="3" key="1">
    <citation type="submission" date="2016-02" db="EMBL/GenBank/DDBJ databases">
        <title>Draft genome sequence of Microdochium bolleyi, a fungal endophyte of beachgrass.</title>
        <authorList>
            <consortium name="DOE Joint Genome Institute"/>
            <person name="David A.S."/>
            <person name="May G."/>
            <person name="Haridas S."/>
            <person name="Lim J."/>
            <person name="Wang M."/>
            <person name="Labutti K."/>
            <person name="Lipzen A."/>
            <person name="Barry K."/>
            <person name="Grigoriev I.V."/>
        </authorList>
    </citation>
    <scope>NUCLEOTIDE SEQUENCE [LARGE SCALE GENOMIC DNA]</scope>
    <source>
        <strain evidence="3">J235TASD1</strain>
    </source>
</reference>
<sequence length="368" mass="41521">MEFLDWAKSKGVVLHGVSPTKTPGRGSGMVACRRLKEGEDILSVPTGLIRSLHTVPRHISGKLPSDTSIHALLAADLTISAASELSLWRDSLPTLAELSIGIPLTWHERLQQFLPKPARNIVENQQHSFRRDWARVAKSFPHLQRDDYLHSWLIINTRSFYYTTPQMETYPSTDRLALVPIADGFNHADTGCEVNSTTDGYVVSADREYDLGQEIFISYGTHTNDFLLAEYGFVPMENKWDQTCLDDVILPRLSPAQKKILRDRELLGPFLLDTVTLGCRKTQAALRLLCPCSRPQWEAFLDDEGCGQHCREAMNELLKSLLVEFSATARKAVREVAELEVGQAAQRELLGRRWRQIEVAISQAIMRL</sequence>
<dbReference type="STRING" id="196109.A0A136IX55"/>
<dbReference type="AlphaFoldDB" id="A0A136IX55"/>
<dbReference type="PANTHER" id="PTHR13271">
    <property type="entry name" value="UNCHARACTERIZED PUTATIVE METHYLTRANSFERASE"/>
    <property type="match status" value="1"/>
</dbReference>
<gene>
    <name evidence="2" type="ORF">Micbo1qcDRAFT_189613</name>
</gene>
<dbReference type="InterPro" id="IPR050600">
    <property type="entry name" value="SETD3_SETD6_MTase"/>
</dbReference>
<dbReference type="SUPFAM" id="SSF82199">
    <property type="entry name" value="SET domain"/>
    <property type="match status" value="1"/>
</dbReference>
<evidence type="ECO:0000313" key="3">
    <source>
        <dbReference type="Proteomes" id="UP000070501"/>
    </source>
</evidence>
<dbReference type="PANTHER" id="PTHR13271:SF137">
    <property type="entry name" value="SET DOMAIN-CONTAINING PROTEIN"/>
    <property type="match status" value="1"/>
</dbReference>
<dbReference type="InterPro" id="IPR001214">
    <property type="entry name" value="SET_dom"/>
</dbReference>
<protein>
    <recommendedName>
        <fullName evidence="1">SET domain-containing protein</fullName>
    </recommendedName>
</protein>
<dbReference type="InterPro" id="IPR044429">
    <property type="entry name" value="SETD4_SET"/>
</dbReference>
<name>A0A136IX55_9PEZI</name>
<accession>A0A136IX55</accession>
<evidence type="ECO:0000313" key="2">
    <source>
        <dbReference type="EMBL" id="KXJ89535.1"/>
    </source>
</evidence>
<proteinExistence type="predicted"/>
<dbReference type="Proteomes" id="UP000070501">
    <property type="component" value="Unassembled WGS sequence"/>
</dbReference>
<dbReference type="PROSITE" id="PS50280">
    <property type="entry name" value="SET"/>
    <property type="match status" value="1"/>
</dbReference>
<dbReference type="FunCoup" id="A0A136IX55">
    <property type="interactions" value="66"/>
</dbReference>
<dbReference type="OrthoDB" id="441812at2759"/>
<dbReference type="EMBL" id="KQ964255">
    <property type="protein sequence ID" value="KXJ89535.1"/>
    <property type="molecule type" value="Genomic_DNA"/>
</dbReference>
<dbReference type="Pfam" id="PF00856">
    <property type="entry name" value="SET"/>
    <property type="match status" value="1"/>
</dbReference>
<dbReference type="InParanoid" id="A0A136IX55"/>
<organism evidence="2 3">
    <name type="scientific">Microdochium bolleyi</name>
    <dbReference type="NCBI Taxonomy" id="196109"/>
    <lineage>
        <taxon>Eukaryota</taxon>
        <taxon>Fungi</taxon>
        <taxon>Dikarya</taxon>
        <taxon>Ascomycota</taxon>
        <taxon>Pezizomycotina</taxon>
        <taxon>Sordariomycetes</taxon>
        <taxon>Xylariomycetidae</taxon>
        <taxon>Xylariales</taxon>
        <taxon>Microdochiaceae</taxon>
        <taxon>Microdochium</taxon>
    </lineage>
</organism>
<feature type="domain" description="SET" evidence="1">
    <location>
        <begin position="15"/>
        <end position="220"/>
    </location>
</feature>